<evidence type="ECO:0000256" key="5">
    <source>
        <dbReference type="SAM" id="Phobius"/>
    </source>
</evidence>
<feature type="transmembrane region" description="Helical" evidence="5">
    <location>
        <begin position="212"/>
        <end position="234"/>
    </location>
</feature>
<dbReference type="PANTHER" id="PTHR47704">
    <property type="entry name" value="POTASSIUM TRANSPORTER KIMA"/>
    <property type="match status" value="1"/>
</dbReference>
<feature type="transmembrane region" description="Helical" evidence="5">
    <location>
        <begin position="255"/>
        <end position="273"/>
    </location>
</feature>
<evidence type="ECO:0000313" key="6">
    <source>
        <dbReference type="EMBL" id="CAI4032932.1"/>
    </source>
</evidence>
<dbReference type="Pfam" id="PF13520">
    <property type="entry name" value="AA_permease_2"/>
    <property type="match status" value="1"/>
</dbReference>
<feature type="transmembrane region" description="Helical" evidence="5">
    <location>
        <begin position="371"/>
        <end position="395"/>
    </location>
</feature>
<feature type="transmembrane region" description="Helical" evidence="5">
    <location>
        <begin position="46"/>
        <end position="75"/>
    </location>
</feature>
<evidence type="ECO:0000256" key="4">
    <source>
        <dbReference type="ARBA" id="ARBA00023136"/>
    </source>
</evidence>
<protein>
    <submittedName>
        <fullName evidence="6">Potassium transporter KimA</fullName>
    </submittedName>
</protein>
<feature type="transmembrane region" description="Helical" evidence="5">
    <location>
        <begin position="106"/>
        <end position="131"/>
    </location>
</feature>
<dbReference type="RefSeq" id="WP_289269707.1">
    <property type="nucleotide sequence ID" value="NZ_OX365700.1"/>
</dbReference>
<dbReference type="PANTHER" id="PTHR47704:SF1">
    <property type="entry name" value="POTASSIUM TRANSPORTER KIMA"/>
    <property type="match status" value="1"/>
</dbReference>
<feature type="transmembrane region" description="Helical" evidence="5">
    <location>
        <begin position="300"/>
        <end position="324"/>
    </location>
</feature>
<comment type="subcellular location">
    <subcellularLocation>
        <location evidence="1">Membrane</location>
        <topology evidence="1">Multi-pass membrane protein</topology>
    </subcellularLocation>
</comment>
<keyword evidence="3 5" id="KW-1133">Transmembrane helix</keyword>
<dbReference type="KEGG" id="nti:DNFV4_03362"/>
<dbReference type="Gene3D" id="1.20.1740.10">
    <property type="entry name" value="Amino acid/polyamine transporter I"/>
    <property type="match status" value="1"/>
</dbReference>
<keyword evidence="4 5" id="KW-0472">Membrane</keyword>
<dbReference type="InterPro" id="IPR002293">
    <property type="entry name" value="AA/rel_permease1"/>
</dbReference>
<dbReference type="InterPro" id="IPR053153">
    <property type="entry name" value="APC_K+_Transporter"/>
</dbReference>
<evidence type="ECO:0000256" key="2">
    <source>
        <dbReference type="ARBA" id="ARBA00022692"/>
    </source>
</evidence>
<sequence length="606" mass="65378">MLVKRLLVGLPLKTAQAAHERLSKTLALAIFCPNPLSSVAYATEEILLVLVLAGTVALHWSIPLSFAIVGLIAILNVSYRQIIYEYPEGGGAYLVAKSNIGELPGLVAAAALLIDYTLTVAVSTAAGIAAITSAWPSLYEHRVALGLSAVALVVVINLRGVRETGKIFAFPTYFALLALSAMIIVGYAQLLVGGRPPGGPSEAAATPMLESLTFFLICRAFAAGCTAVTGMEVISNGVKAFRPPEPRNAAATMSVMSIILAGLFLGISGLAYYHGVAPKADETVVSQLAHHVFGDGPPYYVVQAATMMLLILAANSSFSGFPPLGSALARDGYMPHQMSGVGDRLVFSNGIIILGVLAGLLLLIFEGDTHALIPLYAIGVFISFTLSQTGMVLRWKTKRGAGWQRKLMVNGLGAVTTGISTLVITATKFTQGAWIVILLIPILIVWFRSIRSHYKAVADQVMLSRDLRPPLPRRNIVLVPIGGVNRAVIRAIDYARQASSDVRAVLVDVDPEETARIEIQWAQWGCGVPLIVLPSPYRSILETLLDYIEQLLQKDQDGWVTVVLPEILPARWWQNILHNQRALMLKAALLFKERVILTDVPYHLQR</sequence>
<feature type="transmembrane region" description="Helical" evidence="5">
    <location>
        <begin position="345"/>
        <end position="365"/>
    </location>
</feature>
<gene>
    <name evidence="6" type="ORF">DNFV4_03362</name>
</gene>
<feature type="transmembrane region" description="Helical" evidence="5">
    <location>
        <begin position="173"/>
        <end position="192"/>
    </location>
</feature>
<keyword evidence="2 5" id="KW-0812">Transmembrane</keyword>
<feature type="transmembrane region" description="Helical" evidence="5">
    <location>
        <begin position="143"/>
        <end position="161"/>
    </location>
</feature>
<name>A0AA86N1E7_9BACT</name>
<reference evidence="6" key="1">
    <citation type="submission" date="2022-10" db="EMBL/GenBank/DDBJ databases">
        <authorList>
            <person name="Koch H."/>
        </authorList>
    </citation>
    <scope>NUCLEOTIDE SEQUENCE</scope>
    <source>
        <strain evidence="6">DNF</strain>
    </source>
</reference>
<dbReference type="AlphaFoldDB" id="A0AA86N1E7"/>
<feature type="transmembrane region" description="Helical" evidence="5">
    <location>
        <begin position="432"/>
        <end position="450"/>
    </location>
</feature>
<evidence type="ECO:0000256" key="3">
    <source>
        <dbReference type="ARBA" id="ARBA00022989"/>
    </source>
</evidence>
<dbReference type="GO" id="GO:0016020">
    <property type="term" value="C:membrane"/>
    <property type="evidence" value="ECO:0007669"/>
    <property type="project" value="UniProtKB-SubCell"/>
</dbReference>
<accession>A0AA86N1E7</accession>
<feature type="transmembrane region" description="Helical" evidence="5">
    <location>
        <begin position="407"/>
        <end position="426"/>
    </location>
</feature>
<evidence type="ECO:0000256" key="1">
    <source>
        <dbReference type="ARBA" id="ARBA00004141"/>
    </source>
</evidence>
<keyword evidence="7" id="KW-1185">Reference proteome</keyword>
<proteinExistence type="predicted"/>
<evidence type="ECO:0000313" key="7">
    <source>
        <dbReference type="Proteomes" id="UP001179121"/>
    </source>
</evidence>
<dbReference type="Proteomes" id="UP001179121">
    <property type="component" value="Chromosome"/>
</dbReference>
<organism evidence="6 7">
    <name type="scientific">Nitrospira tepida</name>
    <dbReference type="NCBI Taxonomy" id="2973512"/>
    <lineage>
        <taxon>Bacteria</taxon>
        <taxon>Pseudomonadati</taxon>
        <taxon>Nitrospirota</taxon>
        <taxon>Nitrospiria</taxon>
        <taxon>Nitrospirales</taxon>
        <taxon>Nitrospiraceae</taxon>
        <taxon>Nitrospira</taxon>
    </lineage>
</organism>
<dbReference type="EMBL" id="OX365700">
    <property type="protein sequence ID" value="CAI4032932.1"/>
    <property type="molecule type" value="Genomic_DNA"/>
</dbReference>
<dbReference type="GO" id="GO:0022857">
    <property type="term" value="F:transmembrane transporter activity"/>
    <property type="evidence" value="ECO:0007669"/>
    <property type="project" value="InterPro"/>
</dbReference>